<geneLocation type="plasmid" evidence="5">
    <name>unnamed4</name>
</geneLocation>
<dbReference type="Pfam" id="PF00196">
    <property type="entry name" value="GerE"/>
    <property type="match status" value="1"/>
</dbReference>
<evidence type="ECO:0000259" key="4">
    <source>
        <dbReference type="PROSITE" id="PS50043"/>
    </source>
</evidence>
<evidence type="ECO:0000256" key="2">
    <source>
        <dbReference type="ARBA" id="ARBA00023125"/>
    </source>
</evidence>
<name>A0AAU8ATJ8_9RHOB</name>
<accession>A0AAU8ATJ8</accession>
<dbReference type="GO" id="GO:0003677">
    <property type="term" value="F:DNA binding"/>
    <property type="evidence" value="ECO:0007669"/>
    <property type="project" value="UniProtKB-KW"/>
</dbReference>
<dbReference type="PRINTS" id="PR00038">
    <property type="entry name" value="HTHLUXR"/>
</dbReference>
<dbReference type="SUPFAM" id="SSF46894">
    <property type="entry name" value="C-terminal effector domain of the bipartite response regulators"/>
    <property type="match status" value="1"/>
</dbReference>
<keyword evidence="3" id="KW-0804">Transcription</keyword>
<dbReference type="InterPro" id="IPR000792">
    <property type="entry name" value="Tscrpt_reg_LuxR_C"/>
</dbReference>
<dbReference type="PROSITE" id="PS50043">
    <property type="entry name" value="HTH_LUXR_2"/>
    <property type="match status" value="1"/>
</dbReference>
<dbReference type="AlphaFoldDB" id="A0AAU8ATJ8"/>
<dbReference type="InterPro" id="IPR036388">
    <property type="entry name" value="WH-like_DNA-bd_sf"/>
</dbReference>
<organism evidence="5">
    <name type="scientific">Alloyangia sp. H15</name>
    <dbReference type="NCBI Taxonomy" id="3029062"/>
    <lineage>
        <taxon>Bacteria</taxon>
        <taxon>Pseudomonadati</taxon>
        <taxon>Pseudomonadota</taxon>
        <taxon>Alphaproteobacteria</taxon>
        <taxon>Rhodobacterales</taxon>
        <taxon>Roseobacteraceae</taxon>
        <taxon>Alloyangia</taxon>
    </lineage>
</organism>
<evidence type="ECO:0000313" key="5">
    <source>
        <dbReference type="EMBL" id="XCC97640.1"/>
    </source>
</evidence>
<dbReference type="RefSeq" id="WP_353476530.1">
    <property type="nucleotide sequence ID" value="NZ_CP123389.1"/>
</dbReference>
<gene>
    <name evidence="5" type="ORF">PVT71_27440</name>
</gene>
<dbReference type="EMBL" id="CP123389">
    <property type="protein sequence ID" value="XCC97640.1"/>
    <property type="molecule type" value="Genomic_DNA"/>
</dbReference>
<protein>
    <submittedName>
        <fullName evidence="5">Response regulator transcription factor</fullName>
    </submittedName>
</protein>
<dbReference type="CDD" id="cd06170">
    <property type="entry name" value="LuxR_C_like"/>
    <property type="match status" value="1"/>
</dbReference>
<sequence>MIYSSKLYFSDTLAAVIRTEFPRHEILRSHDPRDLENRDIRALLLGTERLANFAANVEAAGKAYPNAAIIQCFEDLDETRRIYHAQCDALCGKSVSFLPLNARVEVSISLLHLILLGQTFIPREFHMQDSASADREPMGKSRPAQAPFDNLTQREVEVLGLAAKGLQNKLIAVHLDISEHTVKLHMHNVIRKLDVRNRTEAAHRYLSEQ</sequence>
<evidence type="ECO:0000256" key="3">
    <source>
        <dbReference type="ARBA" id="ARBA00023163"/>
    </source>
</evidence>
<keyword evidence="2" id="KW-0238">DNA-binding</keyword>
<reference evidence="5" key="1">
    <citation type="submission" date="2023-02" db="EMBL/GenBank/DDBJ databases">
        <title>Description and genomic characterization of Salipiger bruguierae sp. nov., isolated from the sediment of mangrove plant Bruguiera sexangula.</title>
        <authorList>
            <person name="Long M."/>
        </authorList>
    </citation>
    <scope>NUCLEOTIDE SEQUENCE</scope>
    <source>
        <strain evidence="5">H15</strain>
        <plasmid evidence="5">unnamed4</plasmid>
    </source>
</reference>
<keyword evidence="1" id="KW-0805">Transcription regulation</keyword>
<keyword evidence="5" id="KW-0614">Plasmid</keyword>
<dbReference type="Gene3D" id="1.10.10.10">
    <property type="entry name" value="Winged helix-like DNA-binding domain superfamily/Winged helix DNA-binding domain"/>
    <property type="match status" value="1"/>
</dbReference>
<evidence type="ECO:0000256" key="1">
    <source>
        <dbReference type="ARBA" id="ARBA00023015"/>
    </source>
</evidence>
<proteinExistence type="predicted"/>
<dbReference type="GO" id="GO:0006355">
    <property type="term" value="P:regulation of DNA-templated transcription"/>
    <property type="evidence" value="ECO:0007669"/>
    <property type="project" value="InterPro"/>
</dbReference>
<dbReference type="PROSITE" id="PS00622">
    <property type="entry name" value="HTH_LUXR_1"/>
    <property type="match status" value="1"/>
</dbReference>
<dbReference type="PANTHER" id="PTHR44688">
    <property type="entry name" value="DNA-BINDING TRANSCRIPTIONAL ACTIVATOR DEVR_DOSR"/>
    <property type="match status" value="1"/>
</dbReference>
<dbReference type="SMART" id="SM00421">
    <property type="entry name" value="HTH_LUXR"/>
    <property type="match status" value="1"/>
</dbReference>
<dbReference type="InterPro" id="IPR016032">
    <property type="entry name" value="Sig_transdc_resp-reg_C-effctor"/>
</dbReference>
<dbReference type="PANTHER" id="PTHR44688:SF16">
    <property type="entry name" value="DNA-BINDING TRANSCRIPTIONAL ACTIVATOR DEVR_DOSR"/>
    <property type="match status" value="1"/>
</dbReference>
<feature type="domain" description="HTH luxR-type" evidence="4">
    <location>
        <begin position="144"/>
        <end position="209"/>
    </location>
</feature>